<dbReference type="RefSeq" id="WP_124345994.1">
    <property type="nucleotide sequence ID" value="NZ_CP027706.1"/>
</dbReference>
<protein>
    <submittedName>
        <fullName evidence="1">Uncharacterized protein</fullName>
    </submittedName>
</protein>
<reference evidence="1" key="1">
    <citation type="submission" date="2021-06" db="EMBL/GenBank/DDBJ databases">
        <title>Updating the genus Pseudomonas: Description of 43 new species and partition of the Pseudomonas putida group.</title>
        <authorList>
            <person name="Girard L."/>
            <person name="Lood C."/>
            <person name="Vandamme P."/>
            <person name="Rokni-Zadeh H."/>
            <person name="van Noort V."/>
            <person name="Hofte M."/>
            <person name="Lavigne R."/>
            <person name="De Mot R."/>
        </authorList>
    </citation>
    <scope>NUCLEOTIDE SEQUENCE</scope>
    <source>
        <strain evidence="1">CMR12a</strain>
    </source>
</reference>
<evidence type="ECO:0000313" key="2">
    <source>
        <dbReference type="Proteomes" id="UP000693952"/>
    </source>
</evidence>
<dbReference type="Proteomes" id="UP000693952">
    <property type="component" value="Chromosome"/>
</dbReference>
<organism evidence="1 2">
    <name type="scientific">Pseudomonas sessilinigenes</name>
    <dbReference type="NCBI Taxonomy" id="658629"/>
    <lineage>
        <taxon>Bacteria</taxon>
        <taxon>Pseudomonadati</taxon>
        <taxon>Pseudomonadota</taxon>
        <taxon>Gammaproteobacteria</taxon>
        <taxon>Pseudomonadales</taxon>
        <taxon>Pseudomonadaceae</taxon>
        <taxon>Pseudomonas</taxon>
    </lineage>
</organism>
<sequence length="103" mass="11562">MNQAIAYAKASLHRAINQGDKVMSISTLDLKDVLAELEKLQTHQDPARPSAPLVGWADPEKIEQMRQGHRRYLTVSRKRAETFTQQVCATKAQPAYNQTEEAA</sequence>
<evidence type="ECO:0000313" key="1">
    <source>
        <dbReference type="EMBL" id="QXH42211.1"/>
    </source>
</evidence>
<gene>
    <name evidence="1" type="ORF">KSS89_08325</name>
</gene>
<proteinExistence type="predicted"/>
<dbReference type="EMBL" id="CP077074">
    <property type="protein sequence ID" value="QXH42211.1"/>
    <property type="molecule type" value="Genomic_DNA"/>
</dbReference>
<accession>A0ABX8MXX0</accession>
<name>A0ABX8MXX0_9PSED</name>
<keyword evidence="2" id="KW-1185">Reference proteome</keyword>